<dbReference type="PANTHER" id="PTHR43285:SF2">
    <property type="entry name" value="ANTHRANILATE PHOSPHORIBOSYLTRANSFERASE"/>
    <property type="match status" value="1"/>
</dbReference>
<accession>A0A1H9TNZ3</accession>
<keyword evidence="4" id="KW-0057">Aromatic amino acid biosynthesis</keyword>
<reference evidence="7 8" key="1">
    <citation type="submission" date="2016-10" db="EMBL/GenBank/DDBJ databases">
        <authorList>
            <person name="de Groot N.N."/>
        </authorList>
    </citation>
    <scope>NUCLEOTIDE SEQUENCE [LARGE SCALE GENOMIC DNA]</scope>
    <source>
        <strain evidence="7 8">CGMCC 1.7727</strain>
    </source>
</reference>
<evidence type="ECO:0000256" key="1">
    <source>
        <dbReference type="ARBA" id="ARBA00022676"/>
    </source>
</evidence>
<dbReference type="Pfam" id="PF02885">
    <property type="entry name" value="Glycos_trans_3N"/>
    <property type="match status" value="1"/>
</dbReference>
<evidence type="ECO:0000256" key="4">
    <source>
        <dbReference type="ARBA" id="ARBA00023141"/>
    </source>
</evidence>
<keyword evidence="1 7" id="KW-0328">Glycosyltransferase</keyword>
<dbReference type="GO" id="GO:0000162">
    <property type="term" value="P:L-tryptophan biosynthetic process"/>
    <property type="evidence" value="ECO:0007669"/>
    <property type="project" value="UniProtKB-KW"/>
</dbReference>
<dbReference type="SUPFAM" id="SSF52418">
    <property type="entry name" value="Nucleoside phosphorylase/phosphoribosyltransferase catalytic domain"/>
    <property type="match status" value="1"/>
</dbReference>
<evidence type="ECO:0000256" key="3">
    <source>
        <dbReference type="ARBA" id="ARBA00022822"/>
    </source>
</evidence>
<dbReference type="InterPro" id="IPR017459">
    <property type="entry name" value="Glycosyl_Trfase_fam3_N_dom"/>
</dbReference>
<dbReference type="PANTHER" id="PTHR43285">
    <property type="entry name" value="ANTHRANILATE PHOSPHORIBOSYLTRANSFERASE"/>
    <property type="match status" value="1"/>
</dbReference>
<organism evidence="7 8">
    <name type="scientific">Gracilibacillus ureilyticus</name>
    <dbReference type="NCBI Taxonomy" id="531814"/>
    <lineage>
        <taxon>Bacteria</taxon>
        <taxon>Bacillati</taxon>
        <taxon>Bacillota</taxon>
        <taxon>Bacilli</taxon>
        <taxon>Bacillales</taxon>
        <taxon>Bacillaceae</taxon>
        <taxon>Gracilibacillus</taxon>
    </lineage>
</organism>
<evidence type="ECO:0000259" key="5">
    <source>
        <dbReference type="Pfam" id="PF00591"/>
    </source>
</evidence>
<dbReference type="Proteomes" id="UP000199687">
    <property type="component" value="Unassembled WGS sequence"/>
</dbReference>
<dbReference type="Gene3D" id="3.40.1030.10">
    <property type="entry name" value="Nucleoside phosphorylase/phosphoribosyltransferase catalytic domain"/>
    <property type="match status" value="1"/>
</dbReference>
<dbReference type="RefSeq" id="WP_089742062.1">
    <property type="nucleotide sequence ID" value="NZ_FOGL01000014.1"/>
</dbReference>
<feature type="domain" description="Glycosyl transferase family 3" evidence="5">
    <location>
        <begin position="143"/>
        <end position="327"/>
    </location>
</feature>
<dbReference type="STRING" id="531814.SAMN04487944_114100"/>
<dbReference type="SUPFAM" id="SSF47648">
    <property type="entry name" value="Nucleoside phosphorylase/phosphoribosyltransferase N-terminal domain"/>
    <property type="match status" value="1"/>
</dbReference>
<evidence type="ECO:0000313" key="8">
    <source>
        <dbReference type="Proteomes" id="UP000199687"/>
    </source>
</evidence>
<evidence type="ECO:0000259" key="6">
    <source>
        <dbReference type="Pfam" id="PF02885"/>
    </source>
</evidence>
<sequence length="342" mass="38713">MQQWIKEVARGQKGAKDLSYEETIEVAEAIFSKSATDAQITAYLIGERIKTESAEELLAFIRKLQDYSRKFTVSEEIKAKMIDFAGPYNGRNSFAATIPVSLLLADYGIPAYLAASDTLPPKFGTSIKEIMGELGWHENLLNLEENKIIHLDPEAYCEPLKELRRIREEIGVRTLLNTVEKLLNLANAKSIMLGAFHRTAINKLNDVFKQLDYDNVYIVQGLEGSEDVPVHRNSFVFHWTKDNLQSFTVKPADYGLLCKEFDKNQKLSAVDQAKIIKSILSGERVEENTYYYNQTILNAGLRYYLFGVAVSVEEGIEVAKKQLDKGNIIELISSWKENAIKT</sequence>
<keyword evidence="8" id="KW-1185">Reference proteome</keyword>
<dbReference type="GO" id="GO:0005829">
    <property type="term" value="C:cytosol"/>
    <property type="evidence" value="ECO:0007669"/>
    <property type="project" value="TreeGrafter"/>
</dbReference>
<feature type="domain" description="Glycosyl transferase family 3 N-terminal" evidence="6">
    <location>
        <begin position="3"/>
        <end position="66"/>
    </location>
</feature>
<dbReference type="AlphaFoldDB" id="A0A1H9TNZ3"/>
<dbReference type="InterPro" id="IPR000312">
    <property type="entry name" value="Glycosyl_Trfase_fam3"/>
</dbReference>
<dbReference type="EMBL" id="FOGL01000014">
    <property type="protein sequence ID" value="SER98831.1"/>
    <property type="molecule type" value="Genomic_DNA"/>
</dbReference>
<evidence type="ECO:0000313" key="7">
    <source>
        <dbReference type="EMBL" id="SER98831.1"/>
    </source>
</evidence>
<keyword evidence="2 7" id="KW-0808">Transferase</keyword>
<keyword evidence="3" id="KW-0822">Tryptophan biosynthesis</keyword>
<protein>
    <submittedName>
        <fullName evidence="7">Anthranilate phosphoribosyltransferase</fullName>
    </submittedName>
</protein>
<gene>
    <name evidence="7" type="ORF">SAMN04487944_114100</name>
</gene>
<dbReference type="InterPro" id="IPR035902">
    <property type="entry name" value="Nuc_phospho_transferase"/>
</dbReference>
<dbReference type="InterPro" id="IPR005940">
    <property type="entry name" value="Anthranilate_Pribosyl_Tfrase"/>
</dbReference>
<name>A0A1H9TNZ3_9BACI</name>
<dbReference type="Gene3D" id="1.20.970.10">
    <property type="entry name" value="Transferase, Pyrimidine Nucleoside Phosphorylase, Chain C"/>
    <property type="match status" value="1"/>
</dbReference>
<evidence type="ECO:0000256" key="2">
    <source>
        <dbReference type="ARBA" id="ARBA00022679"/>
    </source>
</evidence>
<proteinExistence type="predicted"/>
<dbReference type="Pfam" id="PF00591">
    <property type="entry name" value="Glycos_transf_3"/>
    <property type="match status" value="1"/>
</dbReference>
<dbReference type="InterPro" id="IPR036320">
    <property type="entry name" value="Glycosyl_Trfase_fam3_N_dom_sf"/>
</dbReference>
<dbReference type="GO" id="GO:0004048">
    <property type="term" value="F:anthranilate phosphoribosyltransferase activity"/>
    <property type="evidence" value="ECO:0007669"/>
    <property type="project" value="InterPro"/>
</dbReference>
<keyword evidence="3" id="KW-0028">Amino-acid biosynthesis</keyword>
<dbReference type="OrthoDB" id="9926at2"/>